<evidence type="ECO:0000256" key="10">
    <source>
        <dbReference type="RuleBase" id="RU363110"/>
    </source>
</evidence>
<evidence type="ECO:0000256" key="9">
    <source>
        <dbReference type="ARBA" id="ARBA00023136"/>
    </source>
</evidence>
<feature type="transmembrane region" description="Helical" evidence="10">
    <location>
        <begin position="374"/>
        <end position="393"/>
    </location>
</feature>
<feature type="transmembrane region" description="Helical" evidence="10">
    <location>
        <begin position="494"/>
        <end position="517"/>
    </location>
</feature>
<dbReference type="InterPro" id="IPR004856">
    <property type="entry name" value="Glyco_trans_ALG6/ALG8"/>
</dbReference>
<proteinExistence type="inferred from homology"/>
<accession>A0A5N5N0X3</accession>
<feature type="transmembrane region" description="Helical" evidence="10">
    <location>
        <begin position="399"/>
        <end position="416"/>
    </location>
</feature>
<evidence type="ECO:0000313" key="11">
    <source>
        <dbReference type="EMBL" id="KAB5561105.1"/>
    </source>
</evidence>
<evidence type="ECO:0000256" key="8">
    <source>
        <dbReference type="ARBA" id="ARBA00022989"/>
    </source>
</evidence>
<dbReference type="Proteomes" id="UP000326939">
    <property type="component" value="Chromosome 4"/>
</dbReference>
<sequence>MEKERKKVQKPKRETESNNLYDVSCLFFQKGIMGSFLLISIFGLLLRVSVSLHSYSGAGSPPKFGDFEAQRHWMEITTNLPIKDWYSTTTYNDLSYWGLDYPPLTAYQSYFHGLILKYFDPNSVSLFTSRGHETHFGKLLMRWTVLSSDLLIFFPAVLYFVFVYHGGNRSSGDKSDVAWHIAVILINPCLILIDHGHFQYNCISLGLTLGAVAAVLSRKNLLACVLFCLSLNHKQSEYFALPMSDHNDKMLENNELAMLTTLPQLLNYGQSLNAVYILIMSAYYAPAFFSHLFGSCLRRKNPPLEVLKLGLAVLGTFAIVWWPYLHSRDAFFGVLSRLAPFERGIYEDYVANFWCSTSILIKWKRLFTTHSLRFVSLVATTLAFLPSMIQQILAPSSKGFLYGLLNSSFAFYLFSFQVHEKSILLPLLPATLLAMELPGVHSMLLMLCALLSMFPLLCRDKLVVPYMALYASSILLYLAPSGRRHIKKHLPRPMITFSIVTIHFVCSLTFHIIYLTIRPPKKYPYLFEAMIMNFCFSHLLGFTVYTNAKQWMLSGQFASGDKEKKLD</sequence>
<evidence type="ECO:0000256" key="2">
    <source>
        <dbReference type="ARBA" id="ARBA00004922"/>
    </source>
</evidence>
<evidence type="ECO:0000256" key="4">
    <source>
        <dbReference type="ARBA" id="ARBA00022676"/>
    </source>
</evidence>
<dbReference type="GO" id="GO:0042281">
    <property type="term" value="F:dolichyl pyrophosphate Man9GlcNAc2 alpha-1,3-glucosyltransferase activity"/>
    <property type="evidence" value="ECO:0007669"/>
    <property type="project" value="TreeGrafter"/>
</dbReference>
<comment type="pathway">
    <text evidence="2 10">Protein modification; protein glycosylation.</text>
</comment>
<dbReference type="AlphaFoldDB" id="A0A5N5N0X3"/>
<dbReference type="Pfam" id="PF03155">
    <property type="entry name" value="Alg6_Alg8"/>
    <property type="match status" value="2"/>
</dbReference>
<name>A0A5N5N0X3_9ROSI</name>
<evidence type="ECO:0000256" key="1">
    <source>
        <dbReference type="ARBA" id="ARBA00004477"/>
    </source>
</evidence>
<keyword evidence="9 10" id="KW-0472">Membrane</keyword>
<evidence type="ECO:0000256" key="3">
    <source>
        <dbReference type="ARBA" id="ARBA00008715"/>
    </source>
</evidence>
<dbReference type="GO" id="GO:0005789">
    <property type="term" value="C:endoplasmic reticulum membrane"/>
    <property type="evidence" value="ECO:0007669"/>
    <property type="project" value="UniProtKB-SubCell"/>
</dbReference>
<protein>
    <recommendedName>
        <fullName evidence="10">Alpha-1,3-glucosyltransferase</fullName>
        <ecNumber evidence="10">2.4.1.-</ecNumber>
    </recommendedName>
</protein>
<feature type="transmembrane region" description="Helical" evidence="10">
    <location>
        <begin position="177"/>
        <end position="193"/>
    </location>
</feature>
<feature type="transmembrane region" description="Helical" evidence="10">
    <location>
        <begin position="306"/>
        <end position="324"/>
    </location>
</feature>
<comment type="similarity">
    <text evidence="3 10">Belongs to the ALG6/ALG8 glucosyltransferase family.</text>
</comment>
<keyword evidence="5 10" id="KW-0808">Transferase</keyword>
<keyword evidence="8 10" id="KW-1133">Transmembrane helix</keyword>
<evidence type="ECO:0000256" key="5">
    <source>
        <dbReference type="ARBA" id="ARBA00022679"/>
    </source>
</evidence>
<keyword evidence="4 10" id="KW-0328">Glycosyltransferase</keyword>
<evidence type="ECO:0000256" key="6">
    <source>
        <dbReference type="ARBA" id="ARBA00022692"/>
    </source>
</evidence>
<feature type="transmembrane region" description="Helical" evidence="10">
    <location>
        <begin position="437"/>
        <end position="457"/>
    </location>
</feature>
<comment type="caution">
    <text evidence="11">The sequence shown here is derived from an EMBL/GenBank/DDBJ whole genome shotgun (WGS) entry which is preliminary data.</text>
</comment>
<evidence type="ECO:0000313" key="12">
    <source>
        <dbReference type="Proteomes" id="UP000326939"/>
    </source>
</evidence>
<keyword evidence="7 10" id="KW-0256">Endoplasmic reticulum</keyword>
<feature type="transmembrane region" description="Helical" evidence="10">
    <location>
        <begin position="140"/>
        <end position="165"/>
    </location>
</feature>
<feature type="transmembrane region" description="Helical" evidence="10">
    <location>
        <begin position="523"/>
        <end position="545"/>
    </location>
</feature>
<feature type="transmembrane region" description="Helical" evidence="10">
    <location>
        <begin position="200"/>
        <end position="217"/>
    </location>
</feature>
<feature type="transmembrane region" description="Helical" evidence="10">
    <location>
        <begin position="463"/>
        <end position="482"/>
    </location>
</feature>
<dbReference type="UniPathway" id="UPA00378"/>
<keyword evidence="12" id="KW-1185">Reference proteome</keyword>
<keyword evidence="6 10" id="KW-0812">Transmembrane</keyword>
<comment type="subcellular location">
    <subcellularLocation>
        <location evidence="1 10">Endoplasmic reticulum membrane</location>
        <topology evidence="1 10">Multi-pass membrane protein</topology>
    </subcellularLocation>
</comment>
<feature type="transmembrane region" description="Helical" evidence="10">
    <location>
        <begin position="274"/>
        <end position="294"/>
    </location>
</feature>
<dbReference type="PANTHER" id="PTHR12413">
    <property type="entry name" value="DOLICHYL GLYCOSYLTRANSFERASE"/>
    <property type="match status" value="1"/>
</dbReference>
<dbReference type="EMBL" id="VDCV01000004">
    <property type="protein sequence ID" value="KAB5561105.1"/>
    <property type="molecule type" value="Genomic_DNA"/>
</dbReference>
<evidence type="ECO:0000256" key="7">
    <source>
        <dbReference type="ARBA" id="ARBA00022824"/>
    </source>
</evidence>
<dbReference type="EC" id="2.4.1.-" evidence="10"/>
<gene>
    <name evidence="11" type="ORF">DKX38_006062</name>
</gene>
<dbReference type="PANTHER" id="PTHR12413:SF1">
    <property type="entry name" value="DOLICHYL PYROPHOSPHATE MAN9GLCNAC2 ALPHA-1,3-GLUCOSYLTRANSFERASE"/>
    <property type="match status" value="1"/>
</dbReference>
<reference evidence="12" key="1">
    <citation type="journal article" date="2019" name="Gigascience">
        <title>De novo genome assembly of the endangered Acer yangbiense, a plant species with extremely small populations endemic to Yunnan Province, China.</title>
        <authorList>
            <person name="Yang J."/>
            <person name="Wariss H.M."/>
            <person name="Tao L."/>
            <person name="Zhang R."/>
            <person name="Yun Q."/>
            <person name="Hollingsworth P."/>
            <person name="Dao Z."/>
            <person name="Luo G."/>
            <person name="Guo H."/>
            <person name="Ma Y."/>
            <person name="Sun W."/>
        </authorList>
    </citation>
    <scope>NUCLEOTIDE SEQUENCE [LARGE SCALE GENOMIC DNA]</scope>
    <source>
        <strain evidence="12">cv. br00</strain>
    </source>
</reference>
<organism evidence="11 12">
    <name type="scientific">Salix brachista</name>
    <dbReference type="NCBI Taxonomy" id="2182728"/>
    <lineage>
        <taxon>Eukaryota</taxon>
        <taxon>Viridiplantae</taxon>
        <taxon>Streptophyta</taxon>
        <taxon>Embryophyta</taxon>
        <taxon>Tracheophyta</taxon>
        <taxon>Spermatophyta</taxon>
        <taxon>Magnoliopsida</taxon>
        <taxon>eudicotyledons</taxon>
        <taxon>Gunneridae</taxon>
        <taxon>Pentapetalae</taxon>
        <taxon>rosids</taxon>
        <taxon>fabids</taxon>
        <taxon>Malpighiales</taxon>
        <taxon>Salicaceae</taxon>
        <taxon>Saliceae</taxon>
        <taxon>Salix</taxon>
    </lineage>
</organism>